<gene>
    <name evidence="3" type="ORF">ACFQ07_30660</name>
</gene>
<dbReference type="SUPFAM" id="SSF56801">
    <property type="entry name" value="Acetyl-CoA synthetase-like"/>
    <property type="match status" value="1"/>
</dbReference>
<accession>A0ABW3CQ29</accession>
<comment type="caution">
    <text evidence="3">The sequence shown here is derived from an EMBL/GenBank/DDBJ whole genome shotgun (WGS) entry which is preliminary data.</text>
</comment>
<dbReference type="PANTHER" id="PTHR43767:SF10">
    <property type="entry name" value="SURFACTIN SYNTHASE SUBUNIT 1"/>
    <property type="match status" value="1"/>
</dbReference>
<organism evidence="3 4">
    <name type="scientific">Actinomadura adrarensis</name>
    <dbReference type="NCBI Taxonomy" id="1819600"/>
    <lineage>
        <taxon>Bacteria</taxon>
        <taxon>Bacillati</taxon>
        <taxon>Actinomycetota</taxon>
        <taxon>Actinomycetes</taxon>
        <taxon>Streptosporangiales</taxon>
        <taxon>Thermomonosporaceae</taxon>
        <taxon>Actinomadura</taxon>
    </lineage>
</organism>
<dbReference type="PROSITE" id="PS00455">
    <property type="entry name" value="AMP_BINDING"/>
    <property type="match status" value="1"/>
</dbReference>
<dbReference type="InterPro" id="IPR042099">
    <property type="entry name" value="ANL_N_sf"/>
</dbReference>
<dbReference type="Gene3D" id="3.40.50.12780">
    <property type="entry name" value="N-terminal domain of ligase-like"/>
    <property type="match status" value="1"/>
</dbReference>
<dbReference type="InterPro" id="IPR020845">
    <property type="entry name" value="AMP-binding_CS"/>
</dbReference>
<sequence>ITGAARYEEALAAQPAIRGFGPRSGEDTYIIYTGGTTGMPKGVMWGLHDMLLSFWNPTFPPPNVPEDVVANAMNSGPLVMMATAPLMHGAAQLGTWIGWFMGATMVYVRRFDAAEVWRTVEREKVNSMTITGDAMAIPMVEELERAGDSYDLSSMFTLASTGAILTGSVRERLAAALPNVMILDRFGSTESGSTAEAVAGSTPEKGLRFAPDVDNVTVLDDSLQPVKPGSGVIGQVARSGYIARGYYNDPEKTARTFPEVDGVRWLLTGDIATVEEDGSILVYGRGSQAINTGGEKVFPEEVEAVLKGHPSVFDAVVTGIPDERFGYRVAAVIQPQGETPPIESLDAHCREQLSGYKVPRTYAYVEEMKRSPAGKADYRWAKQIAQDATS</sequence>
<dbReference type="Pfam" id="PF00501">
    <property type="entry name" value="AMP-binding"/>
    <property type="match status" value="1"/>
</dbReference>
<dbReference type="Pfam" id="PF13193">
    <property type="entry name" value="AMP-binding_C"/>
    <property type="match status" value="1"/>
</dbReference>
<name>A0ABW3CQ29_9ACTN</name>
<proteinExistence type="predicted"/>
<protein>
    <submittedName>
        <fullName evidence="3">AMP-binding protein</fullName>
    </submittedName>
</protein>
<evidence type="ECO:0000313" key="4">
    <source>
        <dbReference type="Proteomes" id="UP001597083"/>
    </source>
</evidence>
<dbReference type="Proteomes" id="UP001597083">
    <property type="component" value="Unassembled WGS sequence"/>
</dbReference>
<feature type="domain" description="AMP-binding enzyme C-terminal" evidence="2">
    <location>
        <begin position="301"/>
        <end position="375"/>
    </location>
</feature>
<dbReference type="InterPro" id="IPR000873">
    <property type="entry name" value="AMP-dep_synth/lig_dom"/>
</dbReference>
<dbReference type="InterPro" id="IPR025110">
    <property type="entry name" value="AMP-bd_C"/>
</dbReference>
<feature type="domain" description="AMP-dependent synthetase/ligase" evidence="1">
    <location>
        <begin position="28"/>
        <end position="247"/>
    </location>
</feature>
<dbReference type="InterPro" id="IPR050237">
    <property type="entry name" value="ATP-dep_AMP-bd_enzyme"/>
</dbReference>
<evidence type="ECO:0000259" key="2">
    <source>
        <dbReference type="Pfam" id="PF13193"/>
    </source>
</evidence>
<evidence type="ECO:0000259" key="1">
    <source>
        <dbReference type="Pfam" id="PF00501"/>
    </source>
</evidence>
<feature type="non-terminal residue" evidence="3">
    <location>
        <position position="1"/>
    </location>
</feature>
<evidence type="ECO:0000313" key="3">
    <source>
        <dbReference type="EMBL" id="MFD0856634.1"/>
    </source>
</evidence>
<dbReference type="EMBL" id="JBHTIR010004200">
    <property type="protein sequence ID" value="MFD0856634.1"/>
    <property type="molecule type" value="Genomic_DNA"/>
</dbReference>
<dbReference type="InterPro" id="IPR045851">
    <property type="entry name" value="AMP-bd_C_sf"/>
</dbReference>
<keyword evidence="4" id="KW-1185">Reference proteome</keyword>
<dbReference type="PANTHER" id="PTHR43767">
    <property type="entry name" value="LONG-CHAIN-FATTY-ACID--COA LIGASE"/>
    <property type="match status" value="1"/>
</dbReference>
<reference evidence="4" key="1">
    <citation type="journal article" date="2019" name="Int. J. Syst. Evol. Microbiol.">
        <title>The Global Catalogue of Microorganisms (GCM) 10K type strain sequencing project: providing services to taxonomists for standard genome sequencing and annotation.</title>
        <authorList>
            <consortium name="The Broad Institute Genomics Platform"/>
            <consortium name="The Broad Institute Genome Sequencing Center for Infectious Disease"/>
            <person name="Wu L."/>
            <person name="Ma J."/>
        </authorList>
    </citation>
    <scope>NUCLEOTIDE SEQUENCE [LARGE SCALE GENOMIC DNA]</scope>
    <source>
        <strain evidence="4">JCM 31696</strain>
    </source>
</reference>
<dbReference type="Gene3D" id="3.30.300.30">
    <property type="match status" value="1"/>
</dbReference>